<evidence type="ECO:0000256" key="1">
    <source>
        <dbReference type="SAM" id="MobiDB-lite"/>
    </source>
</evidence>
<evidence type="ECO:0000313" key="3">
    <source>
        <dbReference type="Proteomes" id="UP000824782"/>
    </source>
</evidence>
<reference evidence="2" key="1">
    <citation type="thesis" date="2020" institute="ProQuest LLC" country="789 East Eisenhower Parkway, Ann Arbor, MI, USA">
        <title>Comparative Genomics and Chromosome Evolution.</title>
        <authorList>
            <person name="Mudd A.B."/>
        </authorList>
    </citation>
    <scope>NUCLEOTIDE SEQUENCE</scope>
    <source>
        <strain evidence="2">237g6f4</strain>
        <tissue evidence="2">Blood</tissue>
    </source>
</reference>
<organism evidence="2 3">
    <name type="scientific">Engystomops pustulosus</name>
    <name type="common">Tungara frog</name>
    <name type="synonym">Physalaemus pustulosus</name>
    <dbReference type="NCBI Taxonomy" id="76066"/>
    <lineage>
        <taxon>Eukaryota</taxon>
        <taxon>Metazoa</taxon>
        <taxon>Chordata</taxon>
        <taxon>Craniata</taxon>
        <taxon>Vertebrata</taxon>
        <taxon>Euteleostomi</taxon>
        <taxon>Amphibia</taxon>
        <taxon>Batrachia</taxon>
        <taxon>Anura</taxon>
        <taxon>Neobatrachia</taxon>
        <taxon>Hyloidea</taxon>
        <taxon>Leptodactylidae</taxon>
        <taxon>Leiuperinae</taxon>
        <taxon>Engystomops</taxon>
    </lineage>
</organism>
<dbReference type="EMBL" id="WNYA01056929">
    <property type="protein sequence ID" value="KAG8535808.1"/>
    <property type="molecule type" value="Genomic_DNA"/>
</dbReference>
<gene>
    <name evidence="2" type="ORF">GDO81_027732</name>
</gene>
<evidence type="ECO:0000313" key="2">
    <source>
        <dbReference type="EMBL" id="KAG8535808.1"/>
    </source>
</evidence>
<feature type="region of interest" description="Disordered" evidence="1">
    <location>
        <begin position="113"/>
        <end position="135"/>
    </location>
</feature>
<accession>A0AAV6YP63</accession>
<name>A0AAV6YP63_ENGPU</name>
<dbReference type="AlphaFoldDB" id="A0AAV6YP63"/>
<dbReference type="Proteomes" id="UP000824782">
    <property type="component" value="Unassembled WGS sequence"/>
</dbReference>
<feature type="region of interest" description="Disordered" evidence="1">
    <location>
        <begin position="67"/>
        <end position="96"/>
    </location>
</feature>
<sequence length="135" mass="15662">VCDEALYSLRLQDNGRFVACGSKLGLTTLLELSPGLCTLQRNEKNIATAMFERETKREKILEARHREMRLKERSKAEPGKDEEAKEDKPEENMEELISKAEKEFFEIIEAERKRREQETKKSEGEEEQVQGLSCL</sequence>
<protein>
    <submittedName>
        <fullName evidence="2">Uncharacterized protein</fullName>
    </submittedName>
</protein>
<comment type="caution">
    <text evidence="2">The sequence shown here is derived from an EMBL/GenBank/DDBJ whole genome shotgun (WGS) entry which is preliminary data.</text>
</comment>
<feature type="non-terminal residue" evidence="2">
    <location>
        <position position="1"/>
    </location>
</feature>
<proteinExistence type="predicted"/>
<feature type="compositionally biased region" description="Basic and acidic residues" evidence="1">
    <location>
        <begin position="113"/>
        <end position="123"/>
    </location>
</feature>
<keyword evidence="3" id="KW-1185">Reference proteome</keyword>